<dbReference type="GO" id="GO:0016301">
    <property type="term" value="F:kinase activity"/>
    <property type="evidence" value="ECO:0007669"/>
    <property type="project" value="UniProtKB-KW"/>
</dbReference>
<dbReference type="NCBIfam" id="TIGR01498">
    <property type="entry name" value="folK"/>
    <property type="match status" value="1"/>
</dbReference>
<dbReference type="PANTHER" id="PTHR43071">
    <property type="entry name" value="2-AMINO-4-HYDROXY-6-HYDROXYMETHYLDIHYDROPTERIDINE PYROPHOSPHOKINASE"/>
    <property type="match status" value="1"/>
</dbReference>
<dbReference type="PROSITE" id="PS00794">
    <property type="entry name" value="HPPK"/>
    <property type="match status" value="1"/>
</dbReference>
<evidence type="ECO:0000256" key="8">
    <source>
        <dbReference type="ARBA" id="ARBA00022909"/>
    </source>
</evidence>
<evidence type="ECO:0000256" key="5">
    <source>
        <dbReference type="ARBA" id="ARBA00022741"/>
    </source>
</evidence>
<dbReference type="InterPro" id="IPR035907">
    <property type="entry name" value="Hppk_sf"/>
</dbReference>
<evidence type="ECO:0000256" key="4">
    <source>
        <dbReference type="ARBA" id="ARBA00022679"/>
    </source>
</evidence>
<evidence type="ECO:0000259" key="9">
    <source>
        <dbReference type="PROSITE" id="PS00794"/>
    </source>
</evidence>
<evidence type="ECO:0000256" key="2">
    <source>
        <dbReference type="ARBA" id="ARBA00005051"/>
    </source>
</evidence>
<protein>
    <recommendedName>
        <fullName evidence="3">2-amino-4-hydroxy-6-hydroxymethyldihydropteridine diphosphokinase</fullName>
        <ecNumber evidence="3">2.7.6.3</ecNumber>
    </recommendedName>
</protein>
<keyword evidence="8" id="KW-0289">Folate biosynthesis</keyword>
<gene>
    <name evidence="10" type="primary">folK</name>
    <name evidence="10" type="ORF">Q4F26_02290</name>
</gene>
<keyword evidence="6" id="KW-0418">Kinase</keyword>
<dbReference type="GO" id="GO:0003848">
    <property type="term" value="F:2-amino-4-hydroxy-6-hydroxymethyldihydropteridine diphosphokinase activity"/>
    <property type="evidence" value="ECO:0007669"/>
    <property type="project" value="UniProtKB-EC"/>
</dbReference>
<dbReference type="EMBL" id="JAUNQW010000006">
    <property type="protein sequence ID" value="MDO5457151.1"/>
    <property type="molecule type" value="Genomic_DNA"/>
</dbReference>
<comment type="pathway">
    <text evidence="2">Cofactor biosynthesis; tetrahydrofolate biosynthesis; 2-amino-4-hydroxy-6-hydroxymethyl-7,8-dihydropteridine diphosphate from 7,8-dihydroneopterin triphosphate: step 4/4.</text>
</comment>
<keyword evidence="7" id="KW-0067">ATP-binding</keyword>
<organism evidence="10 11">
    <name type="scientific">Atopococcus tabaci</name>
    <dbReference type="NCBI Taxonomy" id="269774"/>
    <lineage>
        <taxon>Bacteria</taxon>
        <taxon>Bacillati</taxon>
        <taxon>Bacillota</taxon>
        <taxon>Bacilli</taxon>
        <taxon>Lactobacillales</taxon>
        <taxon>Carnobacteriaceae</taxon>
        <taxon>Atopococcus</taxon>
    </lineage>
</organism>
<name>A0AA43UBY2_9LACT</name>
<dbReference type="CDD" id="cd00483">
    <property type="entry name" value="HPPK"/>
    <property type="match status" value="1"/>
</dbReference>
<evidence type="ECO:0000313" key="11">
    <source>
        <dbReference type="Proteomes" id="UP001171751"/>
    </source>
</evidence>
<reference evidence="10" key="1">
    <citation type="submission" date="2023-07" db="EMBL/GenBank/DDBJ databases">
        <title>Between Cages and Wild: Unraveling the Impact of Captivity on Animal Microbiomes and Antimicrobial Resistance.</title>
        <authorList>
            <person name="Schmartz G.P."/>
            <person name="Rehner J."/>
            <person name="Schuff M.J."/>
            <person name="Becker S.L."/>
            <person name="Kravczyk M."/>
            <person name="Gurevich A."/>
            <person name="Francke R."/>
            <person name="Mueller R."/>
            <person name="Keller V."/>
            <person name="Keller A."/>
        </authorList>
    </citation>
    <scope>NUCLEOTIDE SEQUENCE</scope>
    <source>
        <strain evidence="10">S39M_St_73</strain>
    </source>
</reference>
<evidence type="ECO:0000256" key="1">
    <source>
        <dbReference type="ARBA" id="ARBA00000198"/>
    </source>
</evidence>
<proteinExistence type="predicted"/>
<dbReference type="InterPro" id="IPR000550">
    <property type="entry name" value="Hppk"/>
</dbReference>
<sequence length="174" mass="19855">MKTQTAYIALGSNIEPKLDYLQQAIEQLHAHDSVTVTQESSVYDTAPVGYLEQDNFLNMVVEVETSLESISLLDLCQEIEANLKRVRQFKDGPRTIDLDIILYGDELIENDRLQVPHPRMHLRGFVLFPLAEIDGQIRVPQHNQTVEALRDNLPQADKEDVRILGKLSHLLQKN</sequence>
<evidence type="ECO:0000256" key="3">
    <source>
        <dbReference type="ARBA" id="ARBA00013253"/>
    </source>
</evidence>
<dbReference type="PANTHER" id="PTHR43071:SF1">
    <property type="entry name" value="2-AMINO-4-HYDROXY-6-HYDROXYMETHYLDIHYDROPTERIDINE PYROPHOSPHOKINASE"/>
    <property type="match status" value="1"/>
</dbReference>
<feature type="domain" description="7,8-dihydro-6-hydroxymethylpterin-pyrophosphokinase" evidence="9">
    <location>
        <begin position="90"/>
        <end position="101"/>
    </location>
</feature>
<dbReference type="AlphaFoldDB" id="A0AA43UBY2"/>
<keyword evidence="4 10" id="KW-0808">Transferase</keyword>
<dbReference type="Gene3D" id="3.30.70.560">
    <property type="entry name" value="7,8-Dihydro-6-hydroxymethylpterin-pyrophosphokinase HPPK"/>
    <property type="match status" value="1"/>
</dbReference>
<keyword evidence="5" id="KW-0547">Nucleotide-binding</keyword>
<dbReference type="GO" id="GO:0005524">
    <property type="term" value="F:ATP binding"/>
    <property type="evidence" value="ECO:0007669"/>
    <property type="project" value="UniProtKB-KW"/>
</dbReference>
<comment type="caution">
    <text evidence="10">The sequence shown here is derived from an EMBL/GenBank/DDBJ whole genome shotgun (WGS) entry which is preliminary data.</text>
</comment>
<evidence type="ECO:0000313" key="10">
    <source>
        <dbReference type="EMBL" id="MDO5457151.1"/>
    </source>
</evidence>
<keyword evidence="11" id="KW-1185">Reference proteome</keyword>
<dbReference type="EC" id="2.7.6.3" evidence="3"/>
<accession>A0AA43UBY2</accession>
<dbReference type="Pfam" id="PF01288">
    <property type="entry name" value="HPPK"/>
    <property type="match status" value="1"/>
</dbReference>
<evidence type="ECO:0000256" key="6">
    <source>
        <dbReference type="ARBA" id="ARBA00022777"/>
    </source>
</evidence>
<comment type="catalytic activity">
    <reaction evidence="1">
        <text>6-hydroxymethyl-7,8-dihydropterin + ATP = (7,8-dihydropterin-6-yl)methyl diphosphate + AMP + H(+)</text>
        <dbReference type="Rhea" id="RHEA:11412"/>
        <dbReference type="ChEBI" id="CHEBI:15378"/>
        <dbReference type="ChEBI" id="CHEBI:30616"/>
        <dbReference type="ChEBI" id="CHEBI:44841"/>
        <dbReference type="ChEBI" id="CHEBI:72950"/>
        <dbReference type="ChEBI" id="CHEBI:456215"/>
        <dbReference type="EC" id="2.7.6.3"/>
    </reaction>
</comment>
<evidence type="ECO:0000256" key="7">
    <source>
        <dbReference type="ARBA" id="ARBA00022840"/>
    </source>
</evidence>
<dbReference type="GO" id="GO:0046656">
    <property type="term" value="P:folic acid biosynthetic process"/>
    <property type="evidence" value="ECO:0007669"/>
    <property type="project" value="UniProtKB-KW"/>
</dbReference>
<dbReference type="SUPFAM" id="SSF55083">
    <property type="entry name" value="6-hydroxymethyl-7,8-dihydropterin pyrophosphokinase, HPPK"/>
    <property type="match status" value="1"/>
</dbReference>
<dbReference type="Proteomes" id="UP001171751">
    <property type="component" value="Unassembled WGS sequence"/>
</dbReference>